<evidence type="ECO:0000313" key="1">
    <source>
        <dbReference type="EMBL" id="MBC2594956.1"/>
    </source>
</evidence>
<organism evidence="1 2">
    <name type="scientific">Ruficoccus amylovorans</name>
    <dbReference type="NCBI Taxonomy" id="1804625"/>
    <lineage>
        <taxon>Bacteria</taxon>
        <taxon>Pseudomonadati</taxon>
        <taxon>Verrucomicrobiota</taxon>
        <taxon>Opitutia</taxon>
        <taxon>Puniceicoccales</taxon>
        <taxon>Cerasicoccaceae</taxon>
        <taxon>Ruficoccus</taxon>
    </lineage>
</organism>
<dbReference type="Proteomes" id="UP000546464">
    <property type="component" value="Unassembled WGS sequence"/>
</dbReference>
<sequence length="505" mass="55158">MAITNASTEKWYASRIGPYLLLGNGILSNRYITTAAVGGVSVLGVGTPGDFYDKAVENFPPCTCFALTADRRILAAGNAAQPLRVWIGAQATDQHGLLFGVESLDTSYVDIVQTGATRITAISAMNDYYSVHTDAGVVDLFGFTNTNDGWTAIQRPSTANAGAINPHCVKDRDGFSSYYLGTDGELYRDEAVRTGPPEKRFAKQVDTATAHAAGQWNRDMDVELAATPATAHLFDIAYDRSRGLVYMLGRMPKRAQSEAGEDHESEIRMGLWCYNEQTKQVTGPMLCPNLRCMTLVGSIDTPNRYLVGLNSEGYLIYADLGLTDDISPETVEPIGTAIGGAYTNAEAVGGFNPTVVVGDGEFAINRRASGIDTWQLKLESYSQLKVVGLTERIIEGEFFRNASLSVLETPWLDLGAPSIRKMFRQIRLTFDRNPHVYAYASVRSDDGFERTIHRGLLYPNAQCVLSTNAGGKRIQLRLVLIGFLDKPFVLRSLSIGYVPARSVAR</sequence>
<proteinExistence type="predicted"/>
<keyword evidence="2" id="KW-1185">Reference proteome</keyword>
<accession>A0A842HH56</accession>
<evidence type="ECO:0000313" key="2">
    <source>
        <dbReference type="Proteomes" id="UP000546464"/>
    </source>
</evidence>
<dbReference type="RefSeq" id="WP_185675922.1">
    <property type="nucleotide sequence ID" value="NZ_JACHVB010000035.1"/>
</dbReference>
<name>A0A842HH56_9BACT</name>
<reference evidence="1 2" key="1">
    <citation type="submission" date="2020-07" db="EMBL/GenBank/DDBJ databases">
        <authorList>
            <person name="Feng X."/>
        </authorList>
    </citation>
    <scope>NUCLEOTIDE SEQUENCE [LARGE SCALE GENOMIC DNA]</scope>
    <source>
        <strain evidence="1 2">JCM31066</strain>
    </source>
</reference>
<gene>
    <name evidence="1" type="ORF">H5P28_11875</name>
</gene>
<dbReference type="AlphaFoldDB" id="A0A842HH56"/>
<dbReference type="EMBL" id="JACHVB010000035">
    <property type="protein sequence ID" value="MBC2594956.1"/>
    <property type="molecule type" value="Genomic_DNA"/>
</dbReference>
<protein>
    <submittedName>
        <fullName evidence="1">Uncharacterized protein</fullName>
    </submittedName>
</protein>
<comment type="caution">
    <text evidence="1">The sequence shown here is derived from an EMBL/GenBank/DDBJ whole genome shotgun (WGS) entry which is preliminary data.</text>
</comment>